<sequence>MLERSGWRRGAITVLAAVVAFVGAAAVGGTGASADDARWVVTLGDSAISGEAGRWAGNTNQWSGKVDTGADAYFDNATNTAETTPNCHRSKSAEAHIGEGINSLNLACSGARTYTQTGGDFKPGLDWYDDGAGRQSQVVQLQSFAASNDVDAVVVLVGANNFGFADIVTRCVSNWLTSPSWWKNYCSDDSYVRNRFTSNAVDARTNEVAGAISNVAQAMSSAGYQPSDYTIIVQTYWSPIPRGNQFRYSQNGWTRQSVGGCGVWNRDANWANDTAVVKMNQALTEGAVRSGVPNYVVLDMSRSLDGHRLCEQGVGLLEETGIANYQQAGAADAAEWVSQIRTLTTIFGPYQLQEDLHANYWGQLAMRNCLRQAYNGGAVQGGQCTSTGGVNALGEPNMVLN</sequence>
<dbReference type="RefSeq" id="WP_133867699.1">
    <property type="nucleotide sequence ID" value="NZ_SOAU01000001.1"/>
</dbReference>
<dbReference type="OrthoDB" id="3882626at2"/>
<accession>A0A4R7HWR2</accession>
<evidence type="ECO:0008006" key="3">
    <source>
        <dbReference type="Google" id="ProtNLM"/>
    </source>
</evidence>
<organism evidence="1 2">
    <name type="scientific">Ilumatobacter fluminis</name>
    <dbReference type="NCBI Taxonomy" id="467091"/>
    <lineage>
        <taxon>Bacteria</taxon>
        <taxon>Bacillati</taxon>
        <taxon>Actinomycetota</taxon>
        <taxon>Acidimicrobiia</taxon>
        <taxon>Acidimicrobiales</taxon>
        <taxon>Ilumatobacteraceae</taxon>
        <taxon>Ilumatobacter</taxon>
    </lineage>
</organism>
<keyword evidence="2" id="KW-1185">Reference proteome</keyword>
<dbReference type="AlphaFoldDB" id="A0A4R7HWR2"/>
<name>A0A4R7HWR2_9ACTN</name>
<gene>
    <name evidence="1" type="ORF">BDK89_0795</name>
</gene>
<protein>
    <recommendedName>
        <fullName evidence="3">GDSL-like lipase/acylhydrolase family protein</fullName>
    </recommendedName>
</protein>
<evidence type="ECO:0000313" key="1">
    <source>
        <dbReference type="EMBL" id="TDT15230.1"/>
    </source>
</evidence>
<dbReference type="Proteomes" id="UP000294558">
    <property type="component" value="Unassembled WGS sequence"/>
</dbReference>
<dbReference type="SUPFAM" id="SSF52266">
    <property type="entry name" value="SGNH hydrolase"/>
    <property type="match status" value="1"/>
</dbReference>
<evidence type="ECO:0000313" key="2">
    <source>
        <dbReference type="Proteomes" id="UP000294558"/>
    </source>
</evidence>
<reference evidence="1 2" key="1">
    <citation type="submission" date="2019-03" db="EMBL/GenBank/DDBJ databases">
        <title>Sequencing the genomes of 1000 actinobacteria strains.</title>
        <authorList>
            <person name="Klenk H.-P."/>
        </authorList>
    </citation>
    <scope>NUCLEOTIDE SEQUENCE [LARGE SCALE GENOMIC DNA]</scope>
    <source>
        <strain evidence="1 2">DSM 18936</strain>
    </source>
</reference>
<dbReference type="EMBL" id="SOAU01000001">
    <property type="protein sequence ID" value="TDT15230.1"/>
    <property type="molecule type" value="Genomic_DNA"/>
</dbReference>
<proteinExistence type="predicted"/>
<dbReference type="InterPro" id="IPR036514">
    <property type="entry name" value="SGNH_hydro_sf"/>
</dbReference>
<comment type="caution">
    <text evidence="1">The sequence shown here is derived from an EMBL/GenBank/DDBJ whole genome shotgun (WGS) entry which is preliminary data.</text>
</comment>
<dbReference type="Gene3D" id="3.40.50.1110">
    <property type="entry name" value="SGNH hydrolase"/>
    <property type="match status" value="1"/>
</dbReference>